<sequence>MSDEAVSQEAFRTLVARAGLKLTPTQYAELGGVFPKLEAMAARLRKPRPVSAEPAAVFSPKV</sequence>
<proteinExistence type="predicted"/>
<dbReference type="RefSeq" id="WP_114831045.1">
    <property type="nucleotide sequence ID" value="NZ_QQTO01000034.1"/>
</dbReference>
<dbReference type="AlphaFoldDB" id="A0A370L387"/>
<gene>
    <name evidence="1" type="ORF">DWE98_19915</name>
</gene>
<dbReference type="Proteomes" id="UP000255207">
    <property type="component" value="Unassembled WGS sequence"/>
</dbReference>
<evidence type="ECO:0000313" key="2">
    <source>
        <dbReference type="Proteomes" id="UP000255207"/>
    </source>
</evidence>
<dbReference type="EMBL" id="QQTP01000011">
    <property type="protein sequence ID" value="RDJ22166.1"/>
    <property type="molecule type" value="Genomic_DNA"/>
</dbReference>
<reference evidence="2" key="1">
    <citation type="submission" date="2018-07" db="EMBL/GenBank/DDBJ databases">
        <authorList>
            <person name="Safronova V.I."/>
            <person name="Chirak E.R."/>
            <person name="Sazanova A.L."/>
        </authorList>
    </citation>
    <scope>NUCLEOTIDE SEQUENCE [LARGE SCALE GENOMIC DNA]</scope>
    <source>
        <strain evidence="2">RCAM04685</strain>
    </source>
</reference>
<keyword evidence="2" id="KW-1185">Reference proteome</keyword>
<comment type="caution">
    <text evidence="1">The sequence shown here is derived from an EMBL/GenBank/DDBJ whole genome shotgun (WGS) entry which is preliminary data.</text>
</comment>
<dbReference type="OrthoDB" id="8265887at2"/>
<organism evidence="1 2">
    <name type="scientific">Bosea caraganae</name>
    <dbReference type="NCBI Taxonomy" id="2763117"/>
    <lineage>
        <taxon>Bacteria</taxon>
        <taxon>Pseudomonadati</taxon>
        <taxon>Pseudomonadota</taxon>
        <taxon>Alphaproteobacteria</taxon>
        <taxon>Hyphomicrobiales</taxon>
        <taxon>Boseaceae</taxon>
        <taxon>Bosea</taxon>
    </lineage>
</organism>
<evidence type="ECO:0000313" key="1">
    <source>
        <dbReference type="EMBL" id="RDJ22166.1"/>
    </source>
</evidence>
<name>A0A370L387_9HYPH</name>
<protein>
    <submittedName>
        <fullName evidence="1">Uncharacterized protein</fullName>
    </submittedName>
</protein>
<accession>A0A370L387</accession>